<gene>
    <name evidence="1" type="ORF">LMG24238_07689</name>
</gene>
<accession>A0A6J5CUI3</accession>
<organism evidence="1 2">
    <name type="scientific">Paraburkholderia sediminicola</name>
    <dbReference type="NCBI Taxonomy" id="458836"/>
    <lineage>
        <taxon>Bacteria</taxon>
        <taxon>Pseudomonadati</taxon>
        <taxon>Pseudomonadota</taxon>
        <taxon>Betaproteobacteria</taxon>
        <taxon>Burkholderiales</taxon>
        <taxon>Burkholderiaceae</taxon>
        <taxon>Paraburkholderia</taxon>
    </lineage>
</organism>
<keyword evidence="2" id="KW-1185">Reference proteome</keyword>
<reference evidence="1 2" key="1">
    <citation type="submission" date="2020-04" db="EMBL/GenBank/DDBJ databases">
        <authorList>
            <person name="De Canck E."/>
        </authorList>
    </citation>
    <scope>NUCLEOTIDE SEQUENCE [LARGE SCALE GENOMIC DNA]</scope>
    <source>
        <strain evidence="1 2">LMG 24238</strain>
    </source>
</reference>
<dbReference type="EMBL" id="CADIKC010000024">
    <property type="protein sequence ID" value="CAB3745562.1"/>
    <property type="molecule type" value="Genomic_DNA"/>
</dbReference>
<protein>
    <submittedName>
        <fullName evidence="1">Uncharacterized protein</fullName>
    </submittedName>
</protein>
<name>A0A6J5CUI3_9BURK</name>
<evidence type="ECO:0000313" key="1">
    <source>
        <dbReference type="EMBL" id="CAB3745562.1"/>
    </source>
</evidence>
<dbReference type="Proteomes" id="UP000494255">
    <property type="component" value="Unassembled WGS sequence"/>
</dbReference>
<proteinExistence type="predicted"/>
<dbReference type="AlphaFoldDB" id="A0A6J5CUI3"/>
<sequence>MNATTYGLDIAKRAFQMYWVDACAKTHRSPKLNQRIKRG</sequence>
<evidence type="ECO:0000313" key="2">
    <source>
        <dbReference type="Proteomes" id="UP000494255"/>
    </source>
</evidence>